<proteinExistence type="inferred from homology"/>
<evidence type="ECO:0000256" key="3">
    <source>
        <dbReference type="ARBA" id="ARBA00022679"/>
    </source>
</evidence>
<name>A0A9Q9CL27_9FIRM</name>
<accession>A0A9Q9CL27</accession>
<dbReference type="GO" id="GO:0016757">
    <property type="term" value="F:glycosyltransferase activity"/>
    <property type="evidence" value="ECO:0007669"/>
    <property type="project" value="UniProtKB-KW"/>
</dbReference>
<keyword evidence="2" id="KW-0328">Glycosyltransferase</keyword>
<dbReference type="PANTHER" id="PTHR43685">
    <property type="entry name" value="GLYCOSYLTRANSFERASE"/>
    <property type="match status" value="1"/>
</dbReference>
<feature type="domain" description="Glycosyltransferase 2-like" evidence="4">
    <location>
        <begin position="5"/>
        <end position="158"/>
    </location>
</feature>
<evidence type="ECO:0000313" key="6">
    <source>
        <dbReference type="Proteomes" id="UP001058072"/>
    </source>
</evidence>
<evidence type="ECO:0000256" key="1">
    <source>
        <dbReference type="ARBA" id="ARBA00006739"/>
    </source>
</evidence>
<dbReference type="EMBL" id="CP071250">
    <property type="protein sequence ID" value="UUF08349.1"/>
    <property type="molecule type" value="Genomic_DNA"/>
</dbReference>
<evidence type="ECO:0000256" key="2">
    <source>
        <dbReference type="ARBA" id="ARBA00022676"/>
    </source>
</evidence>
<protein>
    <submittedName>
        <fullName evidence="5">Glycosyltransferase</fullName>
    </submittedName>
</protein>
<dbReference type="InterPro" id="IPR029044">
    <property type="entry name" value="Nucleotide-diphossugar_trans"/>
</dbReference>
<organism evidence="5 6">
    <name type="scientific">Turicibacter bilis</name>
    <dbReference type="NCBI Taxonomy" id="2735723"/>
    <lineage>
        <taxon>Bacteria</taxon>
        <taxon>Bacillati</taxon>
        <taxon>Bacillota</taxon>
        <taxon>Erysipelotrichia</taxon>
        <taxon>Erysipelotrichales</taxon>
        <taxon>Turicibacteraceae</taxon>
        <taxon>Turicibacter</taxon>
    </lineage>
</organism>
<sequence>MPKVSIIMGVYNCKNIELLHKSIESIINQTYTDWELLICNDGSTDKTLEVLEKIKEIDKRIKILSYDNNQGLSYALNVCLQEATGEYIARQDDDDISKCDRLYKQVEFLEHNPNYTLVGTMADVVDDSGIWGEYNVQEMPQRETFFWTNPFIHPTIMIRSSALYAVGGYRVAKETRRCEDYD</sequence>
<dbReference type="InterPro" id="IPR001173">
    <property type="entry name" value="Glyco_trans_2-like"/>
</dbReference>
<dbReference type="SUPFAM" id="SSF53448">
    <property type="entry name" value="Nucleotide-diphospho-sugar transferases"/>
    <property type="match status" value="1"/>
</dbReference>
<dbReference type="AlphaFoldDB" id="A0A9Q9CL27"/>
<dbReference type="Gene3D" id="3.90.550.10">
    <property type="entry name" value="Spore Coat Polysaccharide Biosynthesis Protein SpsA, Chain A"/>
    <property type="match status" value="1"/>
</dbReference>
<gene>
    <name evidence="5" type="ORF">J0J70_12380</name>
</gene>
<dbReference type="Pfam" id="PF00535">
    <property type="entry name" value="Glycos_transf_2"/>
    <property type="match status" value="1"/>
</dbReference>
<evidence type="ECO:0000259" key="4">
    <source>
        <dbReference type="Pfam" id="PF00535"/>
    </source>
</evidence>
<dbReference type="Proteomes" id="UP001058072">
    <property type="component" value="Chromosome"/>
</dbReference>
<reference evidence="5" key="1">
    <citation type="submission" date="2021-03" db="EMBL/GenBank/DDBJ databases">
        <title>Comparative Genomics and Metabolomics in the genus Turicibacter.</title>
        <authorList>
            <person name="Maki J."/>
            <person name="Looft T."/>
        </authorList>
    </citation>
    <scope>NUCLEOTIDE SEQUENCE</scope>
    <source>
        <strain evidence="5">ISU324</strain>
    </source>
</reference>
<dbReference type="RefSeq" id="WP_212724086.1">
    <property type="nucleotide sequence ID" value="NZ_CP071250.1"/>
</dbReference>
<keyword evidence="3" id="KW-0808">Transferase</keyword>
<comment type="similarity">
    <text evidence="1">Belongs to the glycosyltransferase 2 family.</text>
</comment>
<dbReference type="PANTHER" id="PTHR43685:SF5">
    <property type="entry name" value="GLYCOSYLTRANSFERASE EPSE-RELATED"/>
    <property type="match status" value="1"/>
</dbReference>
<evidence type="ECO:0000313" key="5">
    <source>
        <dbReference type="EMBL" id="UUF08349.1"/>
    </source>
</evidence>
<dbReference type="InterPro" id="IPR050834">
    <property type="entry name" value="Glycosyltransf_2"/>
</dbReference>